<keyword evidence="6" id="KW-1185">Reference proteome</keyword>
<dbReference type="PROSITE" id="PS50932">
    <property type="entry name" value="HTH_LACI_2"/>
    <property type="match status" value="1"/>
</dbReference>
<dbReference type="InterPro" id="IPR000843">
    <property type="entry name" value="HTH_LacI"/>
</dbReference>
<dbReference type="SUPFAM" id="SSF47413">
    <property type="entry name" value="lambda repressor-like DNA-binding domains"/>
    <property type="match status" value="1"/>
</dbReference>
<evidence type="ECO:0000313" key="6">
    <source>
        <dbReference type="Proteomes" id="UP000664617"/>
    </source>
</evidence>
<evidence type="ECO:0000256" key="2">
    <source>
        <dbReference type="ARBA" id="ARBA00023125"/>
    </source>
</evidence>
<dbReference type="InterPro" id="IPR010982">
    <property type="entry name" value="Lambda_DNA-bd_dom_sf"/>
</dbReference>
<dbReference type="InterPro" id="IPR046335">
    <property type="entry name" value="LacI/GalR-like_sensor"/>
</dbReference>
<reference evidence="6" key="2">
    <citation type="submission" date="2023-07" db="EMBL/GenBank/DDBJ databases">
        <title>Myceligenerans salitolerans sp. nov., a halotolerant actinomycete isolated from a salt lake in Xinjiang, China.</title>
        <authorList>
            <person name="Guan T."/>
        </authorList>
    </citation>
    <scope>NUCLEOTIDE SEQUENCE [LARGE SCALE GENOMIC DNA]</scope>
    <source>
        <strain evidence="6">XHU 5031</strain>
    </source>
</reference>
<evidence type="ECO:0000259" key="4">
    <source>
        <dbReference type="PROSITE" id="PS50932"/>
    </source>
</evidence>
<dbReference type="SUPFAM" id="SSF53822">
    <property type="entry name" value="Periplasmic binding protein-like I"/>
    <property type="match status" value="1"/>
</dbReference>
<dbReference type="PROSITE" id="PS00356">
    <property type="entry name" value="HTH_LACI_1"/>
    <property type="match status" value="1"/>
</dbReference>
<dbReference type="PANTHER" id="PTHR30146:SF153">
    <property type="entry name" value="LACTOSE OPERON REPRESSOR"/>
    <property type="match status" value="1"/>
</dbReference>
<dbReference type="Gene3D" id="1.10.260.40">
    <property type="entry name" value="lambda repressor-like DNA-binding domains"/>
    <property type="match status" value="1"/>
</dbReference>
<keyword evidence="2 5" id="KW-0238">DNA-binding</keyword>
<sequence length="358" mass="37521">MRTTSTTTRAASPRLPLVRTRLSDLAAQAGVSTATVSRVLNGKPGVAGETRQAVLTALDVLGYERPAALRARPAGLVGLVVPELSNPVFPAFAQAIESQLTEHGYTPLLCTQSPGGTTEDEYVETLIDHAVDGIVFASGKHADMRASRERYQRLRGRGMPIVLVNGYAEGIDAPFVSPDDAASIELSVRHLVSLGHRSIGLAIGPDRFVPARRKIDAFCAELVAHGLAGSAEEVKERHVVGTLYTLEGGQAAASELIAAGHTGIVTGSDLMALGAIRAARQRGLSVPGDVSVVGYDDSPLVAFTDPPLTTVRQPVADMARAAVSALLTEIHGERAPRTELLFTPELVVRGSTGAAPHA</sequence>
<dbReference type="Gene3D" id="3.40.50.2300">
    <property type="match status" value="2"/>
</dbReference>
<dbReference type="CDD" id="cd01392">
    <property type="entry name" value="HTH_LacI"/>
    <property type="match status" value="1"/>
</dbReference>
<evidence type="ECO:0000313" key="5">
    <source>
        <dbReference type="EMBL" id="MBO0608026.1"/>
    </source>
</evidence>
<dbReference type="RefSeq" id="WP_207274019.1">
    <property type="nucleotide sequence ID" value="NZ_JAFMPK010000020.1"/>
</dbReference>
<dbReference type="SMART" id="SM00354">
    <property type="entry name" value="HTH_LACI"/>
    <property type="match status" value="1"/>
</dbReference>
<proteinExistence type="predicted"/>
<dbReference type="GO" id="GO:0003677">
    <property type="term" value="F:DNA binding"/>
    <property type="evidence" value="ECO:0007669"/>
    <property type="project" value="UniProtKB-KW"/>
</dbReference>
<evidence type="ECO:0000256" key="1">
    <source>
        <dbReference type="ARBA" id="ARBA00023015"/>
    </source>
</evidence>
<dbReference type="InterPro" id="IPR028082">
    <property type="entry name" value="Peripla_BP_I"/>
</dbReference>
<feature type="domain" description="HTH lacI-type" evidence="4">
    <location>
        <begin position="20"/>
        <end position="74"/>
    </location>
</feature>
<accession>A0ABS3I5X3</accession>
<name>A0ABS3I5X3_9MICO</name>
<organism evidence="5 6">
    <name type="scientific">Myceligenerans salitolerans</name>
    <dbReference type="NCBI Taxonomy" id="1230528"/>
    <lineage>
        <taxon>Bacteria</taxon>
        <taxon>Bacillati</taxon>
        <taxon>Actinomycetota</taxon>
        <taxon>Actinomycetes</taxon>
        <taxon>Micrococcales</taxon>
        <taxon>Promicromonosporaceae</taxon>
        <taxon>Myceligenerans</taxon>
    </lineage>
</organism>
<dbReference type="CDD" id="cd06292">
    <property type="entry name" value="PBP1_AglR_RafR-like"/>
    <property type="match status" value="1"/>
</dbReference>
<dbReference type="Proteomes" id="UP000664617">
    <property type="component" value="Unassembled WGS sequence"/>
</dbReference>
<dbReference type="EMBL" id="JAFMPK010000020">
    <property type="protein sequence ID" value="MBO0608026.1"/>
    <property type="molecule type" value="Genomic_DNA"/>
</dbReference>
<reference evidence="5 6" key="1">
    <citation type="submission" date="2021-03" db="EMBL/GenBank/DDBJ databases">
        <authorList>
            <person name="Xin L."/>
        </authorList>
    </citation>
    <scope>NUCLEOTIDE SEQUENCE [LARGE SCALE GENOMIC DNA]</scope>
    <source>
        <strain evidence="5 6">XHU 5031</strain>
    </source>
</reference>
<evidence type="ECO:0000256" key="3">
    <source>
        <dbReference type="ARBA" id="ARBA00023163"/>
    </source>
</evidence>
<dbReference type="Pfam" id="PF13377">
    <property type="entry name" value="Peripla_BP_3"/>
    <property type="match status" value="1"/>
</dbReference>
<dbReference type="Pfam" id="PF00356">
    <property type="entry name" value="LacI"/>
    <property type="match status" value="1"/>
</dbReference>
<comment type="caution">
    <text evidence="5">The sequence shown here is derived from an EMBL/GenBank/DDBJ whole genome shotgun (WGS) entry which is preliminary data.</text>
</comment>
<protein>
    <submittedName>
        <fullName evidence="5">LacI family DNA-binding transcriptional regulator</fullName>
    </submittedName>
</protein>
<keyword evidence="1" id="KW-0805">Transcription regulation</keyword>
<dbReference type="PANTHER" id="PTHR30146">
    <property type="entry name" value="LACI-RELATED TRANSCRIPTIONAL REPRESSOR"/>
    <property type="match status" value="1"/>
</dbReference>
<keyword evidence="3" id="KW-0804">Transcription</keyword>
<gene>
    <name evidence="5" type="ORF">J0911_03180</name>
</gene>